<evidence type="ECO:0000313" key="3">
    <source>
        <dbReference type="Proteomes" id="UP000310158"/>
    </source>
</evidence>
<dbReference type="EMBL" id="SGPL01000559">
    <property type="protein sequence ID" value="THH10641.1"/>
    <property type="molecule type" value="Genomic_DNA"/>
</dbReference>
<evidence type="ECO:0000313" key="2">
    <source>
        <dbReference type="EMBL" id="THH10641.1"/>
    </source>
</evidence>
<reference evidence="2 3" key="1">
    <citation type="submission" date="2019-02" db="EMBL/GenBank/DDBJ databases">
        <title>Genome sequencing of the rare red list fungi Bondarzewia mesenterica.</title>
        <authorList>
            <person name="Buettner E."/>
            <person name="Kellner H."/>
        </authorList>
    </citation>
    <scope>NUCLEOTIDE SEQUENCE [LARGE SCALE GENOMIC DNA]</scope>
    <source>
        <strain evidence="2 3">DSM 108281</strain>
    </source>
</reference>
<dbReference type="OrthoDB" id="3014170at2759"/>
<feature type="compositionally biased region" description="Basic and acidic residues" evidence="1">
    <location>
        <begin position="33"/>
        <end position="42"/>
    </location>
</feature>
<evidence type="ECO:0000256" key="1">
    <source>
        <dbReference type="SAM" id="MobiDB-lite"/>
    </source>
</evidence>
<gene>
    <name evidence="2" type="ORF">EW146_g8309</name>
</gene>
<name>A0A4S4LH87_9AGAM</name>
<keyword evidence="3" id="KW-1185">Reference proteome</keyword>
<protein>
    <submittedName>
        <fullName evidence="2">Uncharacterized protein</fullName>
    </submittedName>
</protein>
<dbReference type="AlphaFoldDB" id="A0A4S4LH87"/>
<organism evidence="2 3">
    <name type="scientific">Bondarzewia mesenterica</name>
    <dbReference type="NCBI Taxonomy" id="1095465"/>
    <lineage>
        <taxon>Eukaryota</taxon>
        <taxon>Fungi</taxon>
        <taxon>Dikarya</taxon>
        <taxon>Basidiomycota</taxon>
        <taxon>Agaricomycotina</taxon>
        <taxon>Agaricomycetes</taxon>
        <taxon>Russulales</taxon>
        <taxon>Bondarzewiaceae</taxon>
        <taxon>Bondarzewia</taxon>
    </lineage>
</organism>
<sequence>MQWTLFEGIEMEGQLEQQNLKEQEYKDMDVVMDDKRNHEASALKKASRNAGKKPEGPNQALLKSGVGCVLLVQQAEVTAAMGGKVLKRKAASDNLRHHASRGEWALSKKAKAYHRSGMVPNWRTLIREGEEEELVPTEIEDHNANEIDNFSEDDDAAHPKIARQKGRSFINTLAALEDVFSDTLPYDSDMPSMFDNGGLPSDEDDTAEAAVQPTSTIKNKVRRVAEITRTDDNFELAIVPMEVERIKPVARRAIPVSFKVQPKVRAAARRLDLQDAKVNSSVGTQVAVASVARCGTLQKVTPSTMPLLPAHLAKFWGNEDLPEGCQPRWKDVFIPQWIDFMGMLEDPWNTDLADKAQLLWNQVFPDINWVVKLKGEPVFGVNTNQIIKRIYQWHVSFSTDALEAVDKFFNAHIDTLLTADERAAFTAYAAPQEDAAVIPFIWGDIDQDPMGEHETHFQIIQAIPKRDKVQANPIGAVAMASAAAERALSLWRTGVFVKPKLTVDGHFSKRNWGQNTEEYVGALKSKTENGWRKLTAHAIEILEDEGRPIRISPQGNEYASGSGARLMRANCVDVDSEPDVLD</sequence>
<comment type="caution">
    <text evidence="2">The sequence shown here is derived from an EMBL/GenBank/DDBJ whole genome shotgun (WGS) entry which is preliminary data.</text>
</comment>
<feature type="region of interest" description="Disordered" evidence="1">
    <location>
        <begin position="33"/>
        <end position="58"/>
    </location>
</feature>
<dbReference type="Proteomes" id="UP000310158">
    <property type="component" value="Unassembled WGS sequence"/>
</dbReference>
<proteinExistence type="predicted"/>
<accession>A0A4S4LH87</accession>